<dbReference type="InterPro" id="IPR039426">
    <property type="entry name" value="TonB-dep_rcpt-like"/>
</dbReference>
<dbReference type="Gene3D" id="2.60.40.1120">
    <property type="entry name" value="Carboxypeptidase-like, regulatory domain"/>
    <property type="match status" value="1"/>
</dbReference>
<gene>
    <name evidence="10" type="ORF">GCM10023172_17700</name>
</gene>
<keyword evidence="4 7" id="KW-0812">Transmembrane</keyword>
<keyword evidence="11" id="KW-1185">Reference proteome</keyword>
<dbReference type="InterPro" id="IPR012910">
    <property type="entry name" value="Plug_dom"/>
</dbReference>
<keyword evidence="5 7" id="KW-0472">Membrane</keyword>
<sequence length="1048" mass="112855">MRRLVLPAALSCLPLQPLLAHASAPAELLKTTPAAGPVTGRIVDEKGQGLPGVNVLVKGTNVGTATNADGRYTIEAPAGATLIFSYIGYASQEVVVGDRTTVDVALAPDSRSLSDVVVVGYLAEDRQNVTSAVSALDVKEATKTPVATAVQAIQGRVAGVQIQGSGGPGDTPVITVRGPGSAGFAGSSPLYVIDGLWTDNIRDLNPNDIATLNVLKDASSTAIYGSRGANGVIQITTKRGKAGVPTISLNAYTGIDQLSKRYNLTNASQWADRAVQAYANAKIDPLAAGQNSLAGAVKGPGGAFNPNVDTDWQKEFFRTGRTEDYNLSLSGGTADGKYASNYLVSGEYFHQQGIVRGPDFKRYSLRLNSGLTKGRFRFQENAQFTHLGTTLLNGAPFIDVLLFLPSIPVYDPNNSGGFGKGDIIQNTFATNPVGAQTLLTRTQSDNRLAGNFTVDYSIFDFLTYRLNLAMDGHSYNNADAQRAGILRQNTPINTTSLSEYQGYDVFLMAENTLNFNKSFGDHHVNALVGYSEQDTKYHNTFAQAQGYSALPQYYFVLDAGTTPGGASVGGTDGEITRQSFFGQATYDYKNRYLVSGSFRRDGSSRFAPQNRWGNFGGGSLGYRLSEEEFFKTALPQINNLKLRASYGLIGNEALAGNYYGAYLPYPSVAQSVNYVLGTNQAFVNGATQITLSSPDIRWEERRTKDAGLDIALLDNRLSLSADYYIAETRYALAPVQLPVYLGNFGGAVFRNAGNLENRGFELALGYHENRKAFTYGADLTVTTLRNRVTALPNAGQQIPDGSGLTIETVGQPLGAFYLIPMAGIFQSKDEVNAYKSADGKVIQPYASAGDVKYADTNGDGVIDSKDRVFVGSPYPKVQYGLNLTAAYKGFDVSVFWQGVTGNQIFNNAKFALERYDGPNNYEADVQPWTPDNHSNSVPRLLQGGSTDPNLAQSAAQNSLYYTTRWLEDGAYLRLKNVQLGYTFGKNLLGWAPAIGSLRVYVTGRNLVTFTKYSGFDPENTGTGYFGRGIDNSAYPNVRTLTAGVQATF</sequence>
<dbReference type="Pfam" id="PF07715">
    <property type="entry name" value="Plug"/>
    <property type="match status" value="1"/>
</dbReference>
<evidence type="ECO:0000256" key="7">
    <source>
        <dbReference type="PROSITE-ProRule" id="PRU01360"/>
    </source>
</evidence>
<reference evidence="11" key="1">
    <citation type="journal article" date="2019" name="Int. J. Syst. Evol. Microbiol.">
        <title>The Global Catalogue of Microorganisms (GCM) 10K type strain sequencing project: providing services to taxonomists for standard genome sequencing and annotation.</title>
        <authorList>
            <consortium name="The Broad Institute Genomics Platform"/>
            <consortium name="The Broad Institute Genome Sequencing Center for Infectious Disease"/>
            <person name="Wu L."/>
            <person name="Ma J."/>
        </authorList>
    </citation>
    <scope>NUCLEOTIDE SEQUENCE [LARGE SCALE GENOMIC DNA]</scope>
    <source>
        <strain evidence="11">JCM 17841</strain>
    </source>
</reference>
<dbReference type="InterPro" id="IPR023997">
    <property type="entry name" value="TonB-dep_OMP_SusC/RagA_CS"/>
</dbReference>
<comment type="similarity">
    <text evidence="7">Belongs to the TonB-dependent receptor family.</text>
</comment>
<evidence type="ECO:0000256" key="6">
    <source>
        <dbReference type="ARBA" id="ARBA00023237"/>
    </source>
</evidence>
<feature type="signal peptide" evidence="8">
    <location>
        <begin position="1"/>
        <end position="22"/>
    </location>
</feature>
<evidence type="ECO:0000256" key="5">
    <source>
        <dbReference type="ARBA" id="ARBA00023136"/>
    </source>
</evidence>
<evidence type="ECO:0000259" key="9">
    <source>
        <dbReference type="Pfam" id="PF07715"/>
    </source>
</evidence>
<dbReference type="Gene3D" id="2.170.130.10">
    <property type="entry name" value="TonB-dependent receptor, plug domain"/>
    <property type="match status" value="1"/>
</dbReference>
<comment type="caution">
    <text evidence="10">The sequence shown here is derived from an EMBL/GenBank/DDBJ whole genome shotgun (WGS) entry which is preliminary data.</text>
</comment>
<dbReference type="EMBL" id="BAABGQ010000005">
    <property type="protein sequence ID" value="GAA4499260.1"/>
    <property type="molecule type" value="Genomic_DNA"/>
</dbReference>
<accession>A0ABP8Q8M7</accession>
<evidence type="ECO:0000313" key="11">
    <source>
        <dbReference type="Proteomes" id="UP001501243"/>
    </source>
</evidence>
<dbReference type="PROSITE" id="PS52016">
    <property type="entry name" value="TONB_DEPENDENT_REC_3"/>
    <property type="match status" value="1"/>
</dbReference>
<dbReference type="SUPFAM" id="SSF49464">
    <property type="entry name" value="Carboxypeptidase regulatory domain-like"/>
    <property type="match status" value="1"/>
</dbReference>
<comment type="subcellular location">
    <subcellularLocation>
        <location evidence="1 7">Cell outer membrane</location>
        <topology evidence="1 7">Multi-pass membrane protein</topology>
    </subcellularLocation>
</comment>
<dbReference type="InterPro" id="IPR023996">
    <property type="entry name" value="TonB-dep_OMP_SusC/RagA"/>
</dbReference>
<keyword evidence="3 7" id="KW-1134">Transmembrane beta strand</keyword>
<dbReference type="InterPro" id="IPR037066">
    <property type="entry name" value="Plug_dom_sf"/>
</dbReference>
<evidence type="ECO:0000256" key="1">
    <source>
        <dbReference type="ARBA" id="ARBA00004571"/>
    </source>
</evidence>
<dbReference type="NCBIfam" id="TIGR04056">
    <property type="entry name" value="OMP_RagA_SusC"/>
    <property type="match status" value="1"/>
</dbReference>
<dbReference type="Pfam" id="PF13715">
    <property type="entry name" value="CarbopepD_reg_2"/>
    <property type="match status" value="1"/>
</dbReference>
<keyword evidence="8" id="KW-0732">Signal</keyword>
<dbReference type="InterPro" id="IPR008969">
    <property type="entry name" value="CarboxyPept-like_regulatory"/>
</dbReference>
<dbReference type="SUPFAM" id="SSF56935">
    <property type="entry name" value="Porins"/>
    <property type="match status" value="1"/>
</dbReference>
<proteinExistence type="inferred from homology"/>
<feature type="chain" id="PRO_5046767864" evidence="8">
    <location>
        <begin position="23"/>
        <end position="1048"/>
    </location>
</feature>
<feature type="domain" description="TonB-dependent receptor plug" evidence="9">
    <location>
        <begin position="126"/>
        <end position="232"/>
    </location>
</feature>
<organism evidence="10 11">
    <name type="scientific">Hymenobacter ginsengisoli</name>
    <dbReference type="NCBI Taxonomy" id="1051626"/>
    <lineage>
        <taxon>Bacteria</taxon>
        <taxon>Pseudomonadati</taxon>
        <taxon>Bacteroidota</taxon>
        <taxon>Cytophagia</taxon>
        <taxon>Cytophagales</taxon>
        <taxon>Hymenobacteraceae</taxon>
        <taxon>Hymenobacter</taxon>
    </lineage>
</organism>
<protein>
    <submittedName>
        <fullName evidence="10">TonB-dependent receptor</fullName>
    </submittedName>
</protein>
<evidence type="ECO:0000313" key="10">
    <source>
        <dbReference type="EMBL" id="GAA4499260.1"/>
    </source>
</evidence>
<dbReference type="Proteomes" id="UP001501243">
    <property type="component" value="Unassembled WGS sequence"/>
</dbReference>
<keyword evidence="10" id="KW-0675">Receptor</keyword>
<evidence type="ECO:0000256" key="3">
    <source>
        <dbReference type="ARBA" id="ARBA00022452"/>
    </source>
</evidence>
<keyword evidence="6 7" id="KW-0998">Cell outer membrane</keyword>
<dbReference type="Gene3D" id="2.40.170.20">
    <property type="entry name" value="TonB-dependent receptor, beta-barrel domain"/>
    <property type="match status" value="1"/>
</dbReference>
<dbReference type="InterPro" id="IPR036942">
    <property type="entry name" value="Beta-barrel_TonB_sf"/>
</dbReference>
<evidence type="ECO:0000256" key="4">
    <source>
        <dbReference type="ARBA" id="ARBA00022692"/>
    </source>
</evidence>
<evidence type="ECO:0000256" key="2">
    <source>
        <dbReference type="ARBA" id="ARBA00022448"/>
    </source>
</evidence>
<evidence type="ECO:0000256" key="8">
    <source>
        <dbReference type="SAM" id="SignalP"/>
    </source>
</evidence>
<dbReference type="NCBIfam" id="TIGR04057">
    <property type="entry name" value="SusC_RagA_signa"/>
    <property type="match status" value="1"/>
</dbReference>
<name>A0ABP8Q8M7_9BACT</name>
<keyword evidence="2 7" id="KW-0813">Transport</keyword>